<keyword evidence="2" id="KW-0328">Glycosyltransferase</keyword>
<evidence type="ECO:0000256" key="5">
    <source>
        <dbReference type="ARBA" id="ARBA00023242"/>
    </source>
</evidence>
<keyword evidence="9" id="KW-1185">Reference proteome</keyword>
<dbReference type="PROSITE" id="PS51154">
    <property type="entry name" value="MACRO"/>
    <property type="match status" value="1"/>
</dbReference>
<evidence type="ECO:0000256" key="2">
    <source>
        <dbReference type="ARBA" id="ARBA00022676"/>
    </source>
</evidence>
<name>A0A210QG87_MIZYE</name>
<dbReference type="AlphaFoldDB" id="A0A210QG87"/>
<dbReference type="Pfam" id="PF01661">
    <property type="entry name" value="Macro"/>
    <property type="match status" value="1"/>
</dbReference>
<dbReference type="PANTHER" id="PTHR14453">
    <property type="entry name" value="PARP/ZINC FINGER CCCH TYPE DOMAIN CONTAINING PROTEIN"/>
    <property type="match status" value="1"/>
</dbReference>
<keyword evidence="5" id="KW-0539">Nucleus</keyword>
<keyword evidence="3" id="KW-0808">Transferase</keyword>
<dbReference type="SUPFAM" id="SSF52949">
    <property type="entry name" value="Macro domain-like"/>
    <property type="match status" value="1"/>
</dbReference>
<dbReference type="InterPro" id="IPR043472">
    <property type="entry name" value="Macro_dom-like"/>
</dbReference>
<dbReference type="InterPro" id="IPR002589">
    <property type="entry name" value="Macro_dom"/>
</dbReference>
<dbReference type="GO" id="GO:0005737">
    <property type="term" value="C:cytoplasm"/>
    <property type="evidence" value="ECO:0007669"/>
    <property type="project" value="TreeGrafter"/>
</dbReference>
<evidence type="ECO:0000259" key="7">
    <source>
        <dbReference type="PROSITE" id="PS51154"/>
    </source>
</evidence>
<keyword evidence="4" id="KW-0520">NAD</keyword>
<dbReference type="GO" id="GO:0005634">
    <property type="term" value="C:nucleus"/>
    <property type="evidence" value="ECO:0007669"/>
    <property type="project" value="UniProtKB-SubCell"/>
</dbReference>
<dbReference type="OrthoDB" id="6133115at2759"/>
<dbReference type="GO" id="GO:0003714">
    <property type="term" value="F:transcription corepressor activity"/>
    <property type="evidence" value="ECO:0007669"/>
    <property type="project" value="TreeGrafter"/>
</dbReference>
<evidence type="ECO:0000313" key="8">
    <source>
        <dbReference type="EMBL" id="OWF47752.1"/>
    </source>
</evidence>
<comment type="caution">
    <text evidence="8">The sequence shown here is derived from an EMBL/GenBank/DDBJ whole genome shotgun (WGS) entry which is preliminary data.</text>
</comment>
<dbReference type="InterPro" id="IPR052056">
    <property type="entry name" value="Mono-ARTD/PARP"/>
</dbReference>
<accession>A0A210QG87</accession>
<feature type="compositionally biased region" description="Basic and acidic residues" evidence="6">
    <location>
        <begin position="99"/>
        <end position="119"/>
    </location>
</feature>
<proteinExistence type="predicted"/>
<evidence type="ECO:0000256" key="1">
    <source>
        <dbReference type="ARBA" id="ARBA00004123"/>
    </source>
</evidence>
<protein>
    <submittedName>
        <fullName evidence="8">Poly [ADP-ribose] polymerase 14</fullName>
    </submittedName>
</protein>
<dbReference type="Gene3D" id="3.40.220.10">
    <property type="entry name" value="Leucine Aminopeptidase, subunit E, domain 1"/>
    <property type="match status" value="1"/>
</dbReference>
<evidence type="ECO:0000313" key="9">
    <source>
        <dbReference type="Proteomes" id="UP000242188"/>
    </source>
</evidence>
<dbReference type="GO" id="GO:0003950">
    <property type="term" value="F:NAD+ poly-ADP-ribosyltransferase activity"/>
    <property type="evidence" value="ECO:0007669"/>
    <property type="project" value="TreeGrafter"/>
</dbReference>
<dbReference type="GO" id="GO:1990404">
    <property type="term" value="F:NAD+-protein mono-ADP-ribosyltransferase activity"/>
    <property type="evidence" value="ECO:0007669"/>
    <property type="project" value="TreeGrafter"/>
</dbReference>
<dbReference type="GO" id="GO:0010629">
    <property type="term" value="P:negative regulation of gene expression"/>
    <property type="evidence" value="ECO:0007669"/>
    <property type="project" value="TreeGrafter"/>
</dbReference>
<comment type="subcellular location">
    <subcellularLocation>
        <location evidence="1">Nucleus</location>
    </subcellularLocation>
</comment>
<evidence type="ECO:0000256" key="4">
    <source>
        <dbReference type="ARBA" id="ARBA00023027"/>
    </source>
</evidence>
<dbReference type="CDD" id="cd02907">
    <property type="entry name" value="Macro_Af1521_BAL-like"/>
    <property type="match status" value="1"/>
</dbReference>
<gene>
    <name evidence="8" type="ORF">KP79_PYT17587</name>
</gene>
<feature type="compositionally biased region" description="Gly residues" evidence="6">
    <location>
        <begin position="85"/>
        <end position="97"/>
    </location>
</feature>
<organism evidence="8 9">
    <name type="scientific">Mizuhopecten yessoensis</name>
    <name type="common">Japanese scallop</name>
    <name type="synonym">Patinopecten yessoensis</name>
    <dbReference type="NCBI Taxonomy" id="6573"/>
    <lineage>
        <taxon>Eukaryota</taxon>
        <taxon>Metazoa</taxon>
        <taxon>Spiralia</taxon>
        <taxon>Lophotrochozoa</taxon>
        <taxon>Mollusca</taxon>
        <taxon>Bivalvia</taxon>
        <taxon>Autobranchia</taxon>
        <taxon>Pteriomorphia</taxon>
        <taxon>Pectinida</taxon>
        <taxon>Pectinoidea</taxon>
        <taxon>Pectinidae</taxon>
        <taxon>Mizuhopecten</taxon>
    </lineage>
</organism>
<sequence>MNAQRRKDGVATGRVVGLKKVGKVGTAVMDVMMKKKMVGEVGQGTRVPLGMKDAGVTVVPEMIKMDHTLRVEADGGDLDNRLWGSRGGDSEGGGRWGSRGRDIPENRPQRQESKPKAEKTAQVAIDVDNHGIEIKGPEVGLSKAKIDTGKIIYGVEKKANVMPSEESTPKKQDSIKEMARFSQPNYHLMVMLGDITNLKVDVLVNAANKELQHAGGLAKAIVDKGGKSIQRDCDEHIKRYSRLMEGDVYLGKPGNLKCNFIAHAVGPVWQGGRNNEEEMLREAGLKSMEEANDHNQTSIALPDLGAGVYGYPANKSTRTIVEAVDDFYRDNPGCCIRDVYLCDVSQKTVDLFITAVQNRFGTGNVIVSGHGGGARDKWSAPQAKPRKGWNQAVQGAGRNPTPGNTSSFAVMIYGKDQIVTSMAIRDLENKLDEMLRLKIITDDIIKTFTPIQENELIKKLEEQFQVEATFEKSKSRIQLIGLADSLPEAADMVHGLILNVQRLNQAAQETQLTVFYRE</sequence>
<feature type="domain" description="Macro" evidence="7">
    <location>
        <begin position="175"/>
        <end position="360"/>
    </location>
</feature>
<dbReference type="PANTHER" id="PTHR14453:SF102">
    <property type="entry name" value="PROTEIN MONO-ADP-RIBOSYLTRANSFERASE PARP14-LIKE"/>
    <property type="match status" value="1"/>
</dbReference>
<dbReference type="Proteomes" id="UP000242188">
    <property type="component" value="Unassembled WGS sequence"/>
</dbReference>
<dbReference type="GO" id="GO:0070212">
    <property type="term" value="P:protein poly-ADP-ribosylation"/>
    <property type="evidence" value="ECO:0007669"/>
    <property type="project" value="TreeGrafter"/>
</dbReference>
<dbReference type="STRING" id="6573.A0A210QG87"/>
<dbReference type="SMART" id="SM00506">
    <property type="entry name" value="A1pp"/>
    <property type="match status" value="1"/>
</dbReference>
<feature type="region of interest" description="Disordered" evidence="6">
    <location>
        <begin position="75"/>
        <end position="119"/>
    </location>
</feature>
<evidence type="ECO:0000256" key="3">
    <source>
        <dbReference type="ARBA" id="ARBA00022679"/>
    </source>
</evidence>
<dbReference type="EMBL" id="NEDP02003777">
    <property type="protein sequence ID" value="OWF47752.1"/>
    <property type="molecule type" value="Genomic_DNA"/>
</dbReference>
<evidence type="ECO:0000256" key="6">
    <source>
        <dbReference type="SAM" id="MobiDB-lite"/>
    </source>
</evidence>
<reference evidence="8 9" key="1">
    <citation type="journal article" date="2017" name="Nat. Ecol. Evol.">
        <title>Scallop genome provides insights into evolution of bilaterian karyotype and development.</title>
        <authorList>
            <person name="Wang S."/>
            <person name="Zhang J."/>
            <person name="Jiao W."/>
            <person name="Li J."/>
            <person name="Xun X."/>
            <person name="Sun Y."/>
            <person name="Guo X."/>
            <person name="Huan P."/>
            <person name="Dong B."/>
            <person name="Zhang L."/>
            <person name="Hu X."/>
            <person name="Sun X."/>
            <person name="Wang J."/>
            <person name="Zhao C."/>
            <person name="Wang Y."/>
            <person name="Wang D."/>
            <person name="Huang X."/>
            <person name="Wang R."/>
            <person name="Lv J."/>
            <person name="Li Y."/>
            <person name="Zhang Z."/>
            <person name="Liu B."/>
            <person name="Lu W."/>
            <person name="Hui Y."/>
            <person name="Liang J."/>
            <person name="Zhou Z."/>
            <person name="Hou R."/>
            <person name="Li X."/>
            <person name="Liu Y."/>
            <person name="Li H."/>
            <person name="Ning X."/>
            <person name="Lin Y."/>
            <person name="Zhao L."/>
            <person name="Xing Q."/>
            <person name="Dou J."/>
            <person name="Li Y."/>
            <person name="Mao J."/>
            <person name="Guo H."/>
            <person name="Dou H."/>
            <person name="Li T."/>
            <person name="Mu C."/>
            <person name="Jiang W."/>
            <person name="Fu Q."/>
            <person name="Fu X."/>
            <person name="Miao Y."/>
            <person name="Liu J."/>
            <person name="Yu Q."/>
            <person name="Li R."/>
            <person name="Liao H."/>
            <person name="Li X."/>
            <person name="Kong Y."/>
            <person name="Jiang Z."/>
            <person name="Chourrout D."/>
            <person name="Li R."/>
            <person name="Bao Z."/>
        </authorList>
    </citation>
    <scope>NUCLEOTIDE SEQUENCE [LARGE SCALE GENOMIC DNA]</scope>
    <source>
        <strain evidence="8 9">PY_sf001</strain>
    </source>
</reference>